<organism evidence="12 13">
    <name type="scientific">Pseudomonas putida</name>
    <name type="common">Arthrobacter siderocapsulatus</name>
    <dbReference type="NCBI Taxonomy" id="303"/>
    <lineage>
        <taxon>Bacteria</taxon>
        <taxon>Pseudomonadati</taxon>
        <taxon>Pseudomonadota</taxon>
        <taxon>Gammaproteobacteria</taxon>
        <taxon>Pseudomonadales</taxon>
        <taxon>Pseudomonadaceae</taxon>
        <taxon>Pseudomonas</taxon>
    </lineage>
</organism>
<protein>
    <recommendedName>
        <fullName evidence="11">Murein endopeptidase K</fullName>
    </recommendedName>
</protein>
<gene>
    <name evidence="12" type="ORF">JEU22_00645</name>
</gene>
<dbReference type="InterPro" id="IPR009045">
    <property type="entry name" value="Zn_M74/Hedgehog-like"/>
</dbReference>
<evidence type="ECO:0000256" key="9">
    <source>
        <dbReference type="ARBA" id="ARBA00023316"/>
    </source>
</evidence>
<proteinExistence type="inferred from homology"/>
<evidence type="ECO:0000256" key="3">
    <source>
        <dbReference type="ARBA" id="ARBA00022670"/>
    </source>
</evidence>
<dbReference type="InterPro" id="IPR010275">
    <property type="entry name" value="MepK"/>
</dbReference>
<evidence type="ECO:0000256" key="5">
    <source>
        <dbReference type="ARBA" id="ARBA00022729"/>
    </source>
</evidence>
<comment type="caution">
    <text evidence="12">The sequence shown here is derived from an EMBL/GenBank/DDBJ whole genome shotgun (WGS) entry which is preliminary data.</text>
</comment>
<accession>A0A8I1EBQ0</accession>
<dbReference type="GO" id="GO:0046872">
    <property type="term" value="F:metal ion binding"/>
    <property type="evidence" value="ECO:0007669"/>
    <property type="project" value="UniProtKB-KW"/>
</dbReference>
<dbReference type="GO" id="GO:0006508">
    <property type="term" value="P:proteolysis"/>
    <property type="evidence" value="ECO:0007669"/>
    <property type="project" value="UniProtKB-KW"/>
</dbReference>
<evidence type="ECO:0000313" key="12">
    <source>
        <dbReference type="EMBL" id="MBI6882422.1"/>
    </source>
</evidence>
<dbReference type="Gene3D" id="3.30.1380.10">
    <property type="match status" value="1"/>
</dbReference>
<keyword evidence="3" id="KW-0645">Protease</keyword>
<dbReference type="Pfam" id="PF05951">
    <property type="entry name" value="Peptidase_M15_2"/>
    <property type="match status" value="1"/>
</dbReference>
<keyword evidence="6" id="KW-0378">Hydrolase</keyword>
<keyword evidence="4" id="KW-0479">Metal-binding</keyword>
<name>A0A8I1EBQ0_PSEPU</name>
<comment type="pathway">
    <text evidence="2">Cell wall biogenesis; cell wall polysaccharide biosynthesis.</text>
</comment>
<evidence type="ECO:0000256" key="8">
    <source>
        <dbReference type="ARBA" id="ARBA00023049"/>
    </source>
</evidence>
<evidence type="ECO:0000256" key="2">
    <source>
        <dbReference type="ARBA" id="ARBA00004776"/>
    </source>
</evidence>
<dbReference type="EMBL" id="JAEHTE010000001">
    <property type="protein sequence ID" value="MBI6882422.1"/>
    <property type="molecule type" value="Genomic_DNA"/>
</dbReference>
<dbReference type="Proteomes" id="UP000637061">
    <property type="component" value="Unassembled WGS sequence"/>
</dbReference>
<dbReference type="GO" id="GO:0071555">
    <property type="term" value="P:cell wall organization"/>
    <property type="evidence" value="ECO:0007669"/>
    <property type="project" value="UniProtKB-KW"/>
</dbReference>
<evidence type="ECO:0000256" key="10">
    <source>
        <dbReference type="ARBA" id="ARBA00093448"/>
    </source>
</evidence>
<evidence type="ECO:0000256" key="11">
    <source>
        <dbReference type="ARBA" id="ARBA00093666"/>
    </source>
</evidence>
<keyword evidence="8" id="KW-0482">Metalloprotease</keyword>
<evidence type="ECO:0000256" key="1">
    <source>
        <dbReference type="ARBA" id="ARBA00001947"/>
    </source>
</evidence>
<reference evidence="12" key="1">
    <citation type="submission" date="2020-12" db="EMBL/GenBank/DDBJ databases">
        <title>Enhanced detection system for hospital associated transmission using whole genome sequencing surveillance.</title>
        <authorList>
            <person name="Harrison L.H."/>
            <person name="Van Tyne D."/>
            <person name="Marsh J.W."/>
            <person name="Griffith M.P."/>
            <person name="Snyder D.J."/>
            <person name="Cooper V.S."/>
            <person name="Mustapha M."/>
        </authorList>
    </citation>
    <scope>NUCLEOTIDE SEQUENCE</scope>
    <source>
        <strain evidence="12">PSB00042</strain>
    </source>
</reference>
<keyword evidence="5" id="KW-0732">Signal</keyword>
<comment type="similarity">
    <text evidence="10">Belongs to the peptidase M15 family.</text>
</comment>
<evidence type="ECO:0000313" key="13">
    <source>
        <dbReference type="Proteomes" id="UP000637061"/>
    </source>
</evidence>
<sequence length="165" mass="18823">MAESVRAGDWRDNLLNQDRCLTLHRPETKEVSNFCYWRKGTGIDVAGYKKANWILRDWQDNQQTVMDIHLLNTLFLMQKWLIIEGRSGEIRILSGYRTPRHNARLDGAAKQSQHMKGKAADIYIPAVSTRLLAAMSRLIGVGGVGIYPKKNYVHVDTAGVRTWVK</sequence>
<dbReference type="PANTHER" id="PTHR37425">
    <property type="match status" value="1"/>
</dbReference>
<evidence type="ECO:0000256" key="4">
    <source>
        <dbReference type="ARBA" id="ARBA00022723"/>
    </source>
</evidence>
<keyword evidence="9" id="KW-0961">Cell wall biogenesis/degradation</keyword>
<comment type="cofactor">
    <cofactor evidence="1">
        <name>Zn(2+)</name>
        <dbReference type="ChEBI" id="CHEBI:29105"/>
    </cofactor>
</comment>
<evidence type="ECO:0000256" key="6">
    <source>
        <dbReference type="ARBA" id="ARBA00022801"/>
    </source>
</evidence>
<dbReference type="AlphaFoldDB" id="A0A8I1EBQ0"/>
<dbReference type="PANTHER" id="PTHR37425:SF1">
    <property type="entry name" value="OUTER MEMBRANE PROTEIN"/>
    <property type="match status" value="1"/>
</dbReference>
<dbReference type="SUPFAM" id="SSF55166">
    <property type="entry name" value="Hedgehog/DD-peptidase"/>
    <property type="match status" value="1"/>
</dbReference>
<evidence type="ECO:0000256" key="7">
    <source>
        <dbReference type="ARBA" id="ARBA00022833"/>
    </source>
</evidence>
<keyword evidence="7" id="KW-0862">Zinc</keyword>
<dbReference type="GO" id="GO:0008237">
    <property type="term" value="F:metallopeptidase activity"/>
    <property type="evidence" value="ECO:0007669"/>
    <property type="project" value="UniProtKB-KW"/>
</dbReference>